<dbReference type="InterPro" id="IPR009030">
    <property type="entry name" value="Growth_fac_rcpt_cys_sf"/>
</dbReference>
<comment type="caution">
    <text evidence="3">The sequence shown here is derived from an EMBL/GenBank/DDBJ whole genome shotgun (WGS) entry which is preliminary data.</text>
</comment>
<evidence type="ECO:0000313" key="3">
    <source>
        <dbReference type="EMBL" id="CAI9953843.1"/>
    </source>
</evidence>
<keyword evidence="1" id="KW-0472">Membrane</keyword>
<evidence type="ECO:0000259" key="2">
    <source>
        <dbReference type="Pfam" id="PF00112"/>
    </source>
</evidence>
<dbReference type="EMBL" id="CAXDID020000174">
    <property type="protein sequence ID" value="CAL6048345.1"/>
    <property type="molecule type" value="Genomic_DNA"/>
</dbReference>
<organism evidence="3">
    <name type="scientific">Hexamita inflata</name>
    <dbReference type="NCBI Taxonomy" id="28002"/>
    <lineage>
        <taxon>Eukaryota</taxon>
        <taxon>Metamonada</taxon>
        <taxon>Diplomonadida</taxon>
        <taxon>Hexamitidae</taxon>
        <taxon>Hexamitinae</taxon>
        <taxon>Hexamita</taxon>
    </lineage>
</organism>
<feature type="domain" description="Peptidase C1A papain C-terminal" evidence="2">
    <location>
        <begin position="2"/>
        <end position="46"/>
    </location>
</feature>
<dbReference type="PROSITE" id="PS00639">
    <property type="entry name" value="THIOL_PROTEASE_HIS"/>
    <property type="match status" value="1"/>
</dbReference>
<dbReference type="AlphaFoldDB" id="A0AA86Q9I2"/>
<reference evidence="3" key="1">
    <citation type="submission" date="2023-06" db="EMBL/GenBank/DDBJ databases">
        <authorList>
            <person name="Kurt Z."/>
        </authorList>
    </citation>
    <scope>NUCLEOTIDE SEQUENCE</scope>
</reference>
<dbReference type="EMBL" id="CATOUU010000841">
    <property type="protein sequence ID" value="CAI9953843.1"/>
    <property type="molecule type" value="Genomic_DNA"/>
</dbReference>
<evidence type="ECO:0000256" key="1">
    <source>
        <dbReference type="SAM" id="Phobius"/>
    </source>
</evidence>
<dbReference type="InterPro" id="IPR025660">
    <property type="entry name" value="Pept_his_AS"/>
</dbReference>
<dbReference type="SUPFAM" id="SSF57184">
    <property type="entry name" value="Growth factor receptor domain"/>
    <property type="match status" value="1"/>
</dbReference>
<accession>A0AA86Q9I2</accession>
<dbReference type="InterPro" id="IPR000668">
    <property type="entry name" value="Peptidase_C1A_C"/>
</dbReference>
<dbReference type="GO" id="GO:0006508">
    <property type="term" value="P:proteolysis"/>
    <property type="evidence" value="ECO:0007669"/>
    <property type="project" value="InterPro"/>
</dbReference>
<dbReference type="Pfam" id="PF00112">
    <property type="entry name" value="Peptidase_C1"/>
    <property type="match status" value="1"/>
</dbReference>
<dbReference type="Gene3D" id="3.90.70.10">
    <property type="entry name" value="Cysteine proteinases"/>
    <property type="match status" value="1"/>
</dbReference>
<protein>
    <submittedName>
        <fullName evidence="3">Cathepsin L</fullName>
    </submittedName>
    <submittedName>
        <fullName evidence="4">Cathepsin_L</fullName>
    </submittedName>
</protein>
<keyword evidence="1" id="KW-0812">Transmembrane</keyword>
<dbReference type="SUPFAM" id="SSF54001">
    <property type="entry name" value="Cysteine proteinases"/>
    <property type="match status" value="1"/>
</dbReference>
<evidence type="ECO:0000313" key="4">
    <source>
        <dbReference type="EMBL" id="CAL6048345.1"/>
    </source>
</evidence>
<sequence>MDHAVTIVGYGTKNGKQVWVIKNSWGTGWGDNGFFFIEIGSNSYCTEQYAYTVIPKNFNLTETTAYPRGTLSRGSVNTLDCDKYYTNISGFVTCYNQCPTTYPTIKNGTFECTCPPTTPFIESGKCVARCSTGAYSGLDLSCQASCQNMFIWNATNNNSKQCIQVCPLATQYYQTGACVAICSSGAYVQVTNVHFNCQASCKFYVLNATNNNTKRCLSSCIGATPYSTSGLCSARCSSGTYSLVSGVLTCQASCPTLFVTNTTNNYSKQCVAACSSTQVLSGSECKPKCTANCISPVVKTTIIIIVPIIIVALIAVIITAFVCRRKRDSNKGLKIKINEMKQNYTNTTFLTV</sequence>
<proteinExistence type="predicted"/>
<keyword evidence="1" id="KW-1133">Transmembrane helix</keyword>
<dbReference type="InterPro" id="IPR038765">
    <property type="entry name" value="Papain-like_cys_pep_sf"/>
</dbReference>
<feature type="transmembrane region" description="Helical" evidence="1">
    <location>
        <begin position="302"/>
        <end position="323"/>
    </location>
</feature>
<dbReference type="Proteomes" id="UP001642409">
    <property type="component" value="Unassembled WGS sequence"/>
</dbReference>
<dbReference type="GO" id="GO:0008234">
    <property type="term" value="F:cysteine-type peptidase activity"/>
    <property type="evidence" value="ECO:0007669"/>
    <property type="project" value="InterPro"/>
</dbReference>
<gene>
    <name evidence="3" type="ORF">HINF_LOCUS41488</name>
    <name evidence="4" type="ORF">HINF_LOCUS42648</name>
</gene>
<reference evidence="4 5" key="2">
    <citation type="submission" date="2024-07" db="EMBL/GenBank/DDBJ databases">
        <authorList>
            <person name="Akdeniz Z."/>
        </authorList>
    </citation>
    <scope>NUCLEOTIDE SEQUENCE [LARGE SCALE GENOMIC DNA]</scope>
</reference>
<keyword evidence="5" id="KW-1185">Reference proteome</keyword>
<name>A0AA86Q9I2_9EUKA</name>
<evidence type="ECO:0000313" key="5">
    <source>
        <dbReference type="Proteomes" id="UP001642409"/>
    </source>
</evidence>